<dbReference type="PANTHER" id="PTHR43742:SF6">
    <property type="entry name" value="OXIDOREDUCTASE YYAE-RELATED"/>
    <property type="match status" value="1"/>
</dbReference>
<dbReference type="SUPFAM" id="SSF53706">
    <property type="entry name" value="Formate dehydrogenase/DMSO reductase, domains 1-3"/>
    <property type="match status" value="1"/>
</dbReference>
<keyword evidence="2" id="KW-0479">Metal-binding</keyword>
<comment type="similarity">
    <text evidence="1">Belongs to the prokaryotic molybdopterin-containing oxidoreductase family.</text>
</comment>
<dbReference type="PROSITE" id="PS51257">
    <property type="entry name" value="PROKAR_LIPOPROTEIN"/>
    <property type="match status" value="1"/>
</dbReference>
<feature type="chain" id="PRO_5028917412" evidence="8">
    <location>
        <begin position="25"/>
        <end position="1085"/>
    </location>
</feature>
<dbReference type="GO" id="GO:0016491">
    <property type="term" value="F:oxidoreductase activity"/>
    <property type="evidence" value="ECO:0007669"/>
    <property type="project" value="UniProtKB-KW"/>
</dbReference>
<gene>
    <name evidence="10" type="ORF">D1639_06670</name>
</gene>
<accession>A0A7C9JDZ0</accession>
<dbReference type="SUPFAM" id="SSF50692">
    <property type="entry name" value="ADC-like"/>
    <property type="match status" value="1"/>
</dbReference>
<dbReference type="Pfam" id="PF04879">
    <property type="entry name" value="Molybdop_Fe4S4"/>
    <property type="match status" value="1"/>
</dbReference>
<evidence type="ECO:0000256" key="5">
    <source>
        <dbReference type="ARBA" id="ARBA00023004"/>
    </source>
</evidence>
<dbReference type="InterPro" id="IPR006656">
    <property type="entry name" value="Mopterin_OxRdtase"/>
</dbReference>
<dbReference type="EMBL" id="QWKH01000042">
    <property type="protein sequence ID" value="NBI34716.1"/>
    <property type="molecule type" value="Genomic_DNA"/>
</dbReference>
<evidence type="ECO:0000256" key="4">
    <source>
        <dbReference type="ARBA" id="ARBA00023002"/>
    </source>
</evidence>
<keyword evidence="4" id="KW-0560">Oxidoreductase</keyword>
<dbReference type="SMART" id="SM00926">
    <property type="entry name" value="Molybdop_Fe4S4"/>
    <property type="match status" value="1"/>
</dbReference>
<dbReference type="AlphaFoldDB" id="A0A7C9JDZ0"/>
<comment type="caution">
    <text evidence="10">The sequence shown here is derived from an EMBL/GenBank/DDBJ whole genome shotgun (WGS) entry which is preliminary data.</text>
</comment>
<dbReference type="Pfam" id="PF01568">
    <property type="entry name" value="Molydop_binding"/>
    <property type="match status" value="1"/>
</dbReference>
<dbReference type="GO" id="GO:0051536">
    <property type="term" value="F:iron-sulfur cluster binding"/>
    <property type="evidence" value="ECO:0007669"/>
    <property type="project" value="UniProtKB-KW"/>
</dbReference>
<dbReference type="Gene3D" id="3.30.200.210">
    <property type="match status" value="1"/>
</dbReference>
<keyword evidence="6" id="KW-0411">Iron-sulfur</keyword>
<dbReference type="PROSITE" id="PS51669">
    <property type="entry name" value="4FE4S_MOW_BIS_MGD"/>
    <property type="match status" value="1"/>
</dbReference>
<evidence type="ECO:0000259" key="9">
    <source>
        <dbReference type="PROSITE" id="PS51669"/>
    </source>
</evidence>
<dbReference type="Pfam" id="PF00384">
    <property type="entry name" value="Molybdopterin"/>
    <property type="match status" value="1"/>
</dbReference>
<evidence type="ECO:0000256" key="3">
    <source>
        <dbReference type="ARBA" id="ARBA00022729"/>
    </source>
</evidence>
<evidence type="ECO:0000313" key="10">
    <source>
        <dbReference type="EMBL" id="NBI34716.1"/>
    </source>
</evidence>
<dbReference type="GO" id="GO:0043546">
    <property type="term" value="F:molybdopterin cofactor binding"/>
    <property type="evidence" value="ECO:0007669"/>
    <property type="project" value="InterPro"/>
</dbReference>
<evidence type="ECO:0000256" key="1">
    <source>
        <dbReference type="ARBA" id="ARBA00010312"/>
    </source>
</evidence>
<name>A0A7C9JDZ0_9BACT</name>
<dbReference type="InterPro" id="IPR050612">
    <property type="entry name" value="Prok_Mopterin_Oxidored"/>
</dbReference>
<dbReference type="Gene3D" id="3.40.50.740">
    <property type="match status" value="1"/>
</dbReference>
<keyword evidence="3 8" id="KW-0732">Signal</keyword>
<sequence length="1085" mass="118441">MKDTLSRRTFVQAMAVGAAAVAAAGALSGCMEPKKADVGKPSTEADAQASAPSDGKVPGTTATHVDLTGADVYNTMCHGCIAACPVRAYVKDGVVVKLEGHPEAPLSAGSLCLKGMNQLHTLYSPRRVLYPMRRTGAKGADNAAFERISWEEAIDECAERIADIMEQHGTYSFFSSAGGGGSYVGAMLPPLLSGMFMAPTGFEPGAAQCWMPRNATAAFMYGGADQSTADSSVLETFKGLSKADKEAGIKNDMNCLVIWGTQPSASQTSQAGRGLAEVRALGCKTIVVDPNFSPDAAHATIHLPVRPGSDAALILAWYRMIFEEELYDKEFTKYFTNLPCLINPDTKLPWLATEVFDDYEPVTPEDTPVYVCVNEMTGEVEPLPFGDPAELSAALDPQVFATATVNGKESKSAGQIYKDEAEPWTLQRAEEFCWVPAERIREAVELYTAPAKEGKCAGITHGVATDQMEIASQAPLGLLGLDMIMGYVNKPGAALTQSTMGGPMGPQLDGTNQWGKCAADGTQPRPTKGYLAQLQYSYTVGATEAANQERVAQSDPSALAVYGKLWTDRLGLSNHRGLSAWGHSHIPAVREAIETGEPYRPRIWVELSGNKLAMLASSGAWYKAAMENVDYVVGQQPIFTSFHIELADIFFPTEEWLEHPHSRTGQLNYTFANPGIVHLGESVNPMHPWMLLADAVSAKLNERLDSVVFTGTGQTISELGLTFPLFKLGDRGNSDTTCWKMELTGVGAQLGLGEDATIDDYMAKLRNNSDAYYVSMPSEDYWTYGQHLVKATDGLPLGFATESRKCEVYCTTMLKLGRTGWPYCYPTAFEEPVDSRIGTFDGDYSPICRVPLQTEAPEVKGADGYTLPFDKDFPLAITSGRVPYFHHGTMRHAPYARELFPVPFIRINPETAAKYGISDGDWVEVSSRRTQGSDYDVSKRGTERSYAGEKTQTTKVSDPIRTIAYVSEVVAPNVVWMERFWNPECFDKSQKTKTGGWQECSVNVLTNGIDAQFNEVFGSYNYRAFAVNIKKSERPDRVWVTPKEFEPFMPTSENQVHDEIGVLMGNKDLVTDYYQFAMADAPAQG</sequence>
<dbReference type="GO" id="GO:0046872">
    <property type="term" value="F:metal ion binding"/>
    <property type="evidence" value="ECO:0007669"/>
    <property type="project" value="UniProtKB-KW"/>
</dbReference>
<dbReference type="Gene3D" id="2.40.40.20">
    <property type="match status" value="1"/>
</dbReference>
<protein>
    <submittedName>
        <fullName evidence="10">Molybdopterin dinucleotide-binding protein</fullName>
    </submittedName>
</protein>
<proteinExistence type="inferred from homology"/>
<dbReference type="InterPro" id="IPR009010">
    <property type="entry name" value="Asp_de-COase-like_dom_sf"/>
</dbReference>
<feature type="region of interest" description="Disordered" evidence="7">
    <location>
        <begin position="35"/>
        <end position="60"/>
    </location>
</feature>
<feature type="signal peptide" evidence="8">
    <location>
        <begin position="1"/>
        <end position="24"/>
    </location>
</feature>
<dbReference type="PANTHER" id="PTHR43742">
    <property type="entry name" value="TRIMETHYLAMINE-N-OXIDE REDUCTASE"/>
    <property type="match status" value="1"/>
</dbReference>
<dbReference type="PROSITE" id="PS51318">
    <property type="entry name" value="TAT"/>
    <property type="match status" value="1"/>
</dbReference>
<reference evidence="10" key="1">
    <citation type="submission" date="2018-08" db="EMBL/GenBank/DDBJ databases">
        <title>Murine metabolic-syndrome-specific gut microbial biobank.</title>
        <authorList>
            <person name="Liu C."/>
        </authorList>
    </citation>
    <scope>NUCLEOTIDE SEQUENCE [LARGE SCALE GENOMIC DNA]</scope>
    <source>
        <strain evidence="10">Z82</strain>
    </source>
</reference>
<evidence type="ECO:0000256" key="6">
    <source>
        <dbReference type="ARBA" id="ARBA00023014"/>
    </source>
</evidence>
<keyword evidence="5" id="KW-0408">Iron</keyword>
<organism evidence="10">
    <name type="scientific">Muribaculaceae bacterium Z82</name>
    <dbReference type="NCBI Taxonomy" id="2304548"/>
    <lineage>
        <taxon>Bacteria</taxon>
        <taxon>Pseudomonadati</taxon>
        <taxon>Bacteroidota</taxon>
        <taxon>Bacteroidia</taxon>
        <taxon>Bacteroidales</taxon>
        <taxon>Muribaculaceae</taxon>
    </lineage>
</organism>
<dbReference type="InterPro" id="IPR006657">
    <property type="entry name" value="MoPterin_dinucl-bd_dom"/>
</dbReference>
<evidence type="ECO:0000256" key="2">
    <source>
        <dbReference type="ARBA" id="ARBA00022723"/>
    </source>
</evidence>
<dbReference type="InterPro" id="IPR006963">
    <property type="entry name" value="Mopterin_OxRdtase_4Fe-4S_dom"/>
</dbReference>
<evidence type="ECO:0000256" key="7">
    <source>
        <dbReference type="SAM" id="MobiDB-lite"/>
    </source>
</evidence>
<dbReference type="InterPro" id="IPR006311">
    <property type="entry name" value="TAT_signal"/>
</dbReference>
<feature type="domain" description="4Fe-4S Mo/W bis-MGD-type" evidence="9">
    <location>
        <begin position="70"/>
        <end position="126"/>
    </location>
</feature>
<dbReference type="Gene3D" id="3.40.228.10">
    <property type="entry name" value="Dimethylsulfoxide Reductase, domain 2"/>
    <property type="match status" value="1"/>
</dbReference>
<evidence type="ECO:0000256" key="8">
    <source>
        <dbReference type="SAM" id="SignalP"/>
    </source>
</evidence>